<evidence type="ECO:0000259" key="1">
    <source>
        <dbReference type="PROSITE" id="PS50853"/>
    </source>
</evidence>
<dbReference type="PANTHER" id="PTHR20859:SF53">
    <property type="entry name" value="INTERLEUKIN-22 RECEPTOR SUBUNIT ALPHA-1"/>
    <property type="match status" value="1"/>
</dbReference>
<dbReference type="Pfam" id="PF01108">
    <property type="entry name" value="Tissue_fac"/>
    <property type="match status" value="1"/>
</dbReference>
<sequence>MKHFLLSSHLYRSRDRLLAAAPPVPVNVSVHSVNFRHVLRWDPGPGTPPGTHFVVYNVQRYFSRPSQNFSQHQLKWLTNSTTTWVQLKLKDQTDVYSLVVLASYNNSLSPESLKCRFTPYEETKIGPSKVSLAGCGNCIRVNVSLPEADSSSSVYMHKMYNPTYRVVYKERGGKEIVYNTESRSFNLTNLHSGSEYCVQVHALMRLNKNTKPSNWTCTFTSMLEANTGELTWCLYYMFIADLKV</sequence>
<dbReference type="SUPFAM" id="SSF49265">
    <property type="entry name" value="Fibronectin type III"/>
    <property type="match status" value="2"/>
</dbReference>
<name>A0A3Q4BUD5_MOLML</name>
<evidence type="ECO:0000313" key="2">
    <source>
        <dbReference type="Ensembl" id="ENSMMOP00000025282.1"/>
    </source>
</evidence>
<dbReference type="InterPro" id="IPR003961">
    <property type="entry name" value="FN3_dom"/>
</dbReference>
<dbReference type="InterPro" id="IPR036116">
    <property type="entry name" value="FN3_sf"/>
</dbReference>
<dbReference type="Gene3D" id="2.60.40.10">
    <property type="entry name" value="Immunoglobulins"/>
    <property type="match status" value="2"/>
</dbReference>
<dbReference type="Pfam" id="PF09294">
    <property type="entry name" value="Interfer-bind"/>
    <property type="match status" value="1"/>
</dbReference>
<reference evidence="2" key="2">
    <citation type="submission" date="2025-09" db="UniProtKB">
        <authorList>
            <consortium name="Ensembl"/>
        </authorList>
    </citation>
    <scope>IDENTIFICATION</scope>
</reference>
<dbReference type="AlphaFoldDB" id="A0A3Q4BUD5"/>
<feature type="domain" description="Fibronectin type-III" evidence="1">
    <location>
        <begin position="124"/>
        <end position="225"/>
    </location>
</feature>
<dbReference type="Proteomes" id="UP000261620">
    <property type="component" value="Unplaced"/>
</dbReference>
<dbReference type="InterPro" id="IPR015373">
    <property type="entry name" value="Interferon/interleukin_rcp_dom"/>
</dbReference>
<dbReference type="InterPro" id="IPR013783">
    <property type="entry name" value="Ig-like_fold"/>
</dbReference>
<accession>A0A3Q4BUD5</accession>
<dbReference type="PANTHER" id="PTHR20859">
    <property type="entry name" value="INTERFERON/INTERLEUKIN RECEPTOR"/>
    <property type="match status" value="1"/>
</dbReference>
<dbReference type="InterPro" id="IPR050650">
    <property type="entry name" value="Type-II_Cytokine-TF_Rcpt"/>
</dbReference>
<dbReference type="GO" id="GO:0004896">
    <property type="term" value="F:cytokine receptor activity"/>
    <property type="evidence" value="ECO:0007669"/>
    <property type="project" value="TreeGrafter"/>
</dbReference>
<dbReference type="Ensembl" id="ENSMMOT00000025704.1">
    <property type="protein sequence ID" value="ENSMMOP00000025282.1"/>
    <property type="gene ID" value="ENSMMOG00000019185.1"/>
</dbReference>
<evidence type="ECO:0000313" key="3">
    <source>
        <dbReference type="Proteomes" id="UP000261620"/>
    </source>
</evidence>
<dbReference type="CDD" id="cd00063">
    <property type="entry name" value="FN3"/>
    <property type="match status" value="1"/>
</dbReference>
<reference evidence="2" key="1">
    <citation type="submission" date="2025-08" db="UniProtKB">
        <authorList>
            <consortium name="Ensembl"/>
        </authorList>
    </citation>
    <scope>IDENTIFICATION</scope>
</reference>
<dbReference type="PROSITE" id="PS50853">
    <property type="entry name" value="FN3"/>
    <property type="match status" value="2"/>
</dbReference>
<organism evidence="2 3">
    <name type="scientific">Mola mola</name>
    <name type="common">Ocean sunfish</name>
    <name type="synonym">Tetraodon mola</name>
    <dbReference type="NCBI Taxonomy" id="94237"/>
    <lineage>
        <taxon>Eukaryota</taxon>
        <taxon>Metazoa</taxon>
        <taxon>Chordata</taxon>
        <taxon>Craniata</taxon>
        <taxon>Vertebrata</taxon>
        <taxon>Euteleostomi</taxon>
        <taxon>Actinopterygii</taxon>
        <taxon>Neopterygii</taxon>
        <taxon>Teleostei</taxon>
        <taxon>Neoteleostei</taxon>
        <taxon>Acanthomorphata</taxon>
        <taxon>Eupercaria</taxon>
        <taxon>Tetraodontiformes</taxon>
        <taxon>Molidae</taxon>
        <taxon>Mola</taxon>
    </lineage>
</organism>
<dbReference type="GO" id="GO:0005886">
    <property type="term" value="C:plasma membrane"/>
    <property type="evidence" value="ECO:0007669"/>
    <property type="project" value="TreeGrafter"/>
</dbReference>
<feature type="domain" description="Fibronectin type-III" evidence="1">
    <location>
        <begin position="22"/>
        <end position="122"/>
    </location>
</feature>
<keyword evidence="3" id="KW-1185">Reference proteome</keyword>
<proteinExistence type="predicted"/>
<protein>
    <recommendedName>
        <fullName evidence="1">Fibronectin type-III domain-containing protein</fullName>
    </recommendedName>
</protein>